<reference evidence="1 2" key="1">
    <citation type="journal article" date="2017" name="Gigascience">
        <title>Genome sequence of the small brown planthopper, Laodelphax striatellus.</title>
        <authorList>
            <person name="Zhu J."/>
            <person name="Jiang F."/>
            <person name="Wang X."/>
            <person name="Yang P."/>
            <person name="Bao Y."/>
            <person name="Zhao W."/>
            <person name="Wang W."/>
            <person name="Lu H."/>
            <person name="Wang Q."/>
            <person name="Cui N."/>
            <person name="Li J."/>
            <person name="Chen X."/>
            <person name="Luo L."/>
            <person name="Yu J."/>
            <person name="Kang L."/>
            <person name="Cui F."/>
        </authorList>
    </citation>
    <scope>NUCLEOTIDE SEQUENCE [LARGE SCALE GENOMIC DNA]</scope>
    <source>
        <strain evidence="1">Lst14</strain>
    </source>
</reference>
<comment type="caution">
    <text evidence="1">The sequence shown here is derived from an EMBL/GenBank/DDBJ whole genome shotgun (WGS) entry which is preliminary data.</text>
</comment>
<evidence type="ECO:0000313" key="1">
    <source>
        <dbReference type="EMBL" id="RZF32232.1"/>
    </source>
</evidence>
<accession>A0A482WG22</accession>
<evidence type="ECO:0000313" key="2">
    <source>
        <dbReference type="Proteomes" id="UP000291343"/>
    </source>
</evidence>
<organism evidence="1 2">
    <name type="scientific">Laodelphax striatellus</name>
    <name type="common">Small brown planthopper</name>
    <name type="synonym">Delphax striatella</name>
    <dbReference type="NCBI Taxonomy" id="195883"/>
    <lineage>
        <taxon>Eukaryota</taxon>
        <taxon>Metazoa</taxon>
        <taxon>Ecdysozoa</taxon>
        <taxon>Arthropoda</taxon>
        <taxon>Hexapoda</taxon>
        <taxon>Insecta</taxon>
        <taxon>Pterygota</taxon>
        <taxon>Neoptera</taxon>
        <taxon>Paraneoptera</taxon>
        <taxon>Hemiptera</taxon>
        <taxon>Auchenorrhyncha</taxon>
        <taxon>Fulgoroidea</taxon>
        <taxon>Delphacidae</taxon>
        <taxon>Criomorphinae</taxon>
        <taxon>Laodelphax</taxon>
    </lineage>
</organism>
<gene>
    <name evidence="1" type="ORF">LSTR_LSTR011504</name>
</gene>
<sequence>MRCHGDGGRDLGRRANGRWGERCAGAWSEPPLSEQSQSTGVGCTCRVELRVKCACCYPGVVGDVQELQAAAAAPPPYGRRRGGLQLFEDTATGPGAGAALALPPRAHPLQQLLHSAPCCAAVPLPLPLTQAHNIGRPSSTPSPHTPIRPNTCTLKPSSTGASATVCCLGVPIHRHLHPLSTNRAFITSIQPTDNFYMYPSRSTY</sequence>
<dbReference type="AlphaFoldDB" id="A0A482WG22"/>
<dbReference type="EMBL" id="QKKF02037417">
    <property type="protein sequence ID" value="RZF32232.1"/>
    <property type="molecule type" value="Genomic_DNA"/>
</dbReference>
<dbReference type="Proteomes" id="UP000291343">
    <property type="component" value="Unassembled WGS sequence"/>
</dbReference>
<dbReference type="InParanoid" id="A0A482WG22"/>
<keyword evidence="2" id="KW-1185">Reference proteome</keyword>
<name>A0A482WG22_LAOST</name>
<proteinExistence type="predicted"/>
<protein>
    <submittedName>
        <fullName evidence="1">Uncharacterized protein</fullName>
    </submittedName>
</protein>